<accession>A0A2A7N6Q5</accession>
<dbReference type="EMBL" id="PDCP01000013">
    <property type="protein sequence ID" value="PEG39762.1"/>
    <property type="molecule type" value="Genomic_DNA"/>
</dbReference>
<organism evidence="2 3">
    <name type="scientific">Mycolicibacterium agri</name>
    <name type="common">Mycobacterium agri</name>
    <dbReference type="NCBI Taxonomy" id="36811"/>
    <lineage>
        <taxon>Bacteria</taxon>
        <taxon>Bacillati</taxon>
        <taxon>Actinomycetota</taxon>
        <taxon>Actinomycetes</taxon>
        <taxon>Mycobacteriales</taxon>
        <taxon>Mycobacteriaceae</taxon>
        <taxon>Mycolicibacterium</taxon>
    </lineage>
</organism>
<dbReference type="GO" id="GO:0016740">
    <property type="term" value="F:transferase activity"/>
    <property type="evidence" value="ECO:0007669"/>
    <property type="project" value="UniProtKB-KW"/>
</dbReference>
<keyword evidence="3" id="KW-1185">Reference proteome</keyword>
<proteinExistence type="predicted"/>
<sequence length="218" mass="22535">MIPVTLVVIAKAPVAGFAKTRLAASVGDHAAADIAAAALLDTLDAVDATPVQDRVVALTGDLDAASGSAEIRSRLDDLRVVDQRGDDFSARLANAIIDAAAERPVLLIASDTPQVTAGLLTDCAQALTHTDVVFGMARDGGWWLLGVAEPSMADCLHTIPTSRSDTGPATLEALRERGLAVTLVAELSDVDTVDDVDIVRADCAPDSRFINAIKAAGL</sequence>
<evidence type="ECO:0000313" key="3">
    <source>
        <dbReference type="Proteomes" id="UP000220914"/>
    </source>
</evidence>
<dbReference type="InterPro" id="IPR029044">
    <property type="entry name" value="Nucleotide-diphossugar_trans"/>
</dbReference>
<dbReference type="SUPFAM" id="SSF53448">
    <property type="entry name" value="Nucleotide-diphospho-sugar transferases"/>
    <property type="match status" value="1"/>
</dbReference>
<keyword evidence="2" id="KW-0808">Transferase</keyword>
<evidence type="ECO:0000313" key="1">
    <source>
        <dbReference type="EMBL" id="GFG52528.1"/>
    </source>
</evidence>
<evidence type="ECO:0000313" key="2">
    <source>
        <dbReference type="EMBL" id="PEG39762.1"/>
    </source>
</evidence>
<dbReference type="AlphaFoldDB" id="A0A2A7N6Q5"/>
<reference evidence="1 4" key="2">
    <citation type="journal article" date="2019" name="Emerg. Microbes Infect.">
        <title>Comprehensive subspecies identification of 175 nontuberculous mycobacteria species based on 7547 genomic profiles.</title>
        <authorList>
            <person name="Matsumoto Y."/>
            <person name="Kinjo T."/>
            <person name="Motooka D."/>
            <person name="Nabeya D."/>
            <person name="Jung N."/>
            <person name="Uechi K."/>
            <person name="Horii T."/>
            <person name="Iida T."/>
            <person name="Fujita J."/>
            <person name="Nakamura S."/>
        </authorList>
    </citation>
    <scope>NUCLEOTIDE SEQUENCE [LARGE SCALE GENOMIC DNA]</scope>
    <source>
        <strain evidence="1 4">JCM 6377</strain>
    </source>
</reference>
<dbReference type="Pfam" id="PF09837">
    <property type="entry name" value="DUF2064"/>
    <property type="match status" value="1"/>
</dbReference>
<evidence type="ECO:0000313" key="4">
    <source>
        <dbReference type="Proteomes" id="UP000465302"/>
    </source>
</evidence>
<dbReference type="Proteomes" id="UP000465302">
    <property type="component" value="Unassembled WGS sequence"/>
</dbReference>
<dbReference type="RefSeq" id="WP_097939817.1">
    <property type="nucleotide sequence ID" value="NZ_BLKS01000001.1"/>
</dbReference>
<dbReference type="InterPro" id="IPR018641">
    <property type="entry name" value="Trfase_1_rSAM/seldom-assoc"/>
</dbReference>
<reference evidence="1" key="3">
    <citation type="submission" date="2020-02" db="EMBL/GenBank/DDBJ databases">
        <authorList>
            <person name="Matsumoto Y."/>
            <person name="Motooka D."/>
            <person name="Nakamura S."/>
        </authorList>
    </citation>
    <scope>NUCLEOTIDE SEQUENCE</scope>
    <source>
        <strain evidence="1">JCM 6377</strain>
    </source>
</reference>
<dbReference type="EMBL" id="BLKS01000001">
    <property type="protein sequence ID" value="GFG52528.1"/>
    <property type="molecule type" value="Genomic_DNA"/>
</dbReference>
<reference evidence="2 3" key="1">
    <citation type="submission" date="2017-10" db="EMBL/GenBank/DDBJ databases">
        <title>The new phylogeny of genus Mycobacterium.</title>
        <authorList>
            <person name="Tortoli E."/>
            <person name="Trovato A."/>
            <person name="Cirillo D.M."/>
        </authorList>
    </citation>
    <scope>NUCLEOTIDE SEQUENCE [LARGE SCALE GENOMIC DNA]</scope>
    <source>
        <strain evidence="2 3">CCUG37673</strain>
    </source>
</reference>
<comment type="caution">
    <text evidence="2">The sequence shown here is derived from an EMBL/GenBank/DDBJ whole genome shotgun (WGS) entry which is preliminary data.</text>
</comment>
<dbReference type="PANTHER" id="PTHR36529:SF1">
    <property type="entry name" value="GLYCOSYLTRANSFERASE"/>
    <property type="match status" value="1"/>
</dbReference>
<protein>
    <submittedName>
        <fullName evidence="2">Glycosyltransferase</fullName>
    </submittedName>
</protein>
<dbReference type="Gene3D" id="3.90.550.10">
    <property type="entry name" value="Spore Coat Polysaccharide Biosynthesis Protein SpsA, Chain A"/>
    <property type="match status" value="1"/>
</dbReference>
<dbReference type="PANTHER" id="PTHR36529">
    <property type="entry name" value="SLL1095 PROTEIN"/>
    <property type="match status" value="1"/>
</dbReference>
<name>A0A2A7N6Q5_MYCAG</name>
<gene>
    <name evidence="2" type="ORF">CQY20_09420</name>
    <name evidence="1" type="ORF">MAGR_39690</name>
</gene>
<dbReference type="Proteomes" id="UP000220914">
    <property type="component" value="Unassembled WGS sequence"/>
</dbReference>